<keyword evidence="3" id="KW-0489">Methyltransferase</keyword>
<dbReference type="PROSITE" id="PS50280">
    <property type="entry name" value="SET"/>
    <property type="match status" value="1"/>
</dbReference>
<evidence type="ECO:0000256" key="6">
    <source>
        <dbReference type="ARBA" id="ARBA00022723"/>
    </source>
</evidence>
<dbReference type="InterPro" id="IPR003616">
    <property type="entry name" value="Post-SET_dom"/>
</dbReference>
<keyword evidence="2" id="KW-0158">Chromosome</keyword>
<evidence type="ECO:0000256" key="3">
    <source>
        <dbReference type="ARBA" id="ARBA00022603"/>
    </source>
</evidence>
<reference evidence="8" key="2">
    <citation type="submission" date="2022-06" db="UniProtKB">
        <authorList>
            <consortium name="EnsemblMetazoa"/>
        </authorList>
    </citation>
    <scope>IDENTIFICATION</scope>
    <source>
        <strain evidence="8">PS312</strain>
    </source>
</reference>
<evidence type="ECO:0000256" key="7">
    <source>
        <dbReference type="ARBA" id="ARBA00022833"/>
    </source>
</evidence>
<evidence type="ECO:0000313" key="9">
    <source>
        <dbReference type="Proteomes" id="UP000005239"/>
    </source>
</evidence>
<evidence type="ECO:0000256" key="1">
    <source>
        <dbReference type="ARBA" id="ARBA00004286"/>
    </source>
</evidence>
<keyword evidence="5" id="KW-0949">S-adenosyl-L-methionine</keyword>
<name>A0A2A6BRL3_PRIPA</name>
<dbReference type="AlphaFoldDB" id="A0A2A6BRL3"/>
<evidence type="ECO:0000256" key="2">
    <source>
        <dbReference type="ARBA" id="ARBA00022454"/>
    </source>
</evidence>
<evidence type="ECO:0000256" key="5">
    <source>
        <dbReference type="ARBA" id="ARBA00022691"/>
    </source>
</evidence>
<dbReference type="PANTHER" id="PTHR46223">
    <property type="entry name" value="HISTONE-LYSINE N-METHYLTRANSFERASE SUV39H"/>
    <property type="match status" value="1"/>
</dbReference>
<dbReference type="PANTHER" id="PTHR46223:SF3">
    <property type="entry name" value="HISTONE-LYSINE N-METHYLTRANSFERASE SET-23"/>
    <property type="match status" value="1"/>
</dbReference>
<comment type="subcellular location">
    <subcellularLocation>
        <location evidence="1">Chromosome</location>
    </subcellularLocation>
</comment>
<dbReference type="GO" id="GO:0046872">
    <property type="term" value="F:metal ion binding"/>
    <property type="evidence" value="ECO:0007669"/>
    <property type="project" value="UniProtKB-KW"/>
</dbReference>
<keyword evidence="7" id="KW-0862">Zinc</keyword>
<accession>A0A8R1Y9S9</accession>
<dbReference type="GO" id="GO:0042054">
    <property type="term" value="F:histone methyltransferase activity"/>
    <property type="evidence" value="ECO:0000318"/>
    <property type="project" value="GO_Central"/>
</dbReference>
<dbReference type="OrthoDB" id="616263at2759"/>
<dbReference type="InterPro" id="IPR050973">
    <property type="entry name" value="H3K9_Histone-Lys_N-MTase"/>
</dbReference>
<sequence>ISPEWNDNLVNISYFAHFAADNSSTMSNISIAAIVLCIPIALLSRSRFTLMMAAGLLMWMHDVVPSLFMSWLRNINCFSKSKSEDSGDEIILSNLPCDIMRMITTMAESPYPLRGISPAWNAVARNLIHGKHLRINELDLTIDPYDGYLSINALLPKASHPFFCRNEWTRLAMDDEIVAIFPRLPNLVHPSPSRLHVFLLKLPLLLTTRRAVMQRLVRILESTRHINKVSFNHVDRRTFDQFRGYLKGAQFVEFEVAPHEDSSEEDVAYMQARAKEIHENSHVLWTLSPFHTKSMGRKTYATGRIARQGTTQGNEDIRGLEKMDDQQLRLALQGVQEKLKEGFTGDKLDRAAAPMHEYFRRMNRENHPVTPSVAQSIFRMPQEVVNCDMEGNTYTHDQLRLRAYQLYVKEIERVEPQVREIVESGLRKRYGSAAFEHHFPEWNRSEHLYNKDFREKLVVYRMALARHYFFLKQIPAFYYDWRGTQDVDTIPGGKRMIGRNMYEDVMLWEGTKGAQELIADYVKSLGKRMAVHVNGRLQYRNGRPLGAVMEKLSGENEVIDGFRTPHSHYEHDHPPQAFLCDEACRCPPSCSNRTVLKEGCPAVLAIVNLPCKGLGVLAVDQIERGTYITAYAGEWMTEKDAKRQRRDKTMFAGIPAYSDVVLSPDLYYNIYKFINHACCPNVTMTVVTTDRVLPDWGELTYHARQTIYPGEEIESDYGREYKMFECRCGYRQCRKRLGFDTPAPFPQVGIKQAYVSAASSTHLAYTVPFHSPVLTAFGHECDRLPTYI</sequence>
<evidence type="ECO:0000313" key="8">
    <source>
        <dbReference type="EnsemblMetazoa" id="PPA06374.1"/>
    </source>
</evidence>
<gene>
    <name evidence="8" type="primary">WBGene00095928</name>
</gene>
<protein>
    <submittedName>
        <fullName evidence="8">SET domain-containing protein</fullName>
    </submittedName>
</protein>
<dbReference type="GO" id="GO:0032259">
    <property type="term" value="P:methylation"/>
    <property type="evidence" value="ECO:0007669"/>
    <property type="project" value="UniProtKB-KW"/>
</dbReference>
<evidence type="ECO:0000256" key="4">
    <source>
        <dbReference type="ARBA" id="ARBA00022679"/>
    </source>
</evidence>
<dbReference type="PROSITE" id="PS50868">
    <property type="entry name" value="POST_SET"/>
    <property type="match status" value="1"/>
</dbReference>
<proteinExistence type="predicted"/>
<reference evidence="9" key="1">
    <citation type="journal article" date="2008" name="Nat. Genet.">
        <title>The Pristionchus pacificus genome provides a unique perspective on nematode lifestyle and parasitism.</title>
        <authorList>
            <person name="Dieterich C."/>
            <person name="Clifton S.W."/>
            <person name="Schuster L.N."/>
            <person name="Chinwalla A."/>
            <person name="Delehaunty K."/>
            <person name="Dinkelacker I."/>
            <person name="Fulton L."/>
            <person name="Fulton R."/>
            <person name="Godfrey J."/>
            <person name="Minx P."/>
            <person name="Mitreva M."/>
            <person name="Roeseler W."/>
            <person name="Tian H."/>
            <person name="Witte H."/>
            <person name="Yang S.P."/>
            <person name="Wilson R.K."/>
            <person name="Sommer R.J."/>
        </authorList>
    </citation>
    <scope>NUCLEOTIDE SEQUENCE [LARGE SCALE GENOMIC DNA]</scope>
    <source>
        <strain evidence="9">PS312</strain>
    </source>
</reference>
<dbReference type="Pfam" id="PF00856">
    <property type="entry name" value="SET"/>
    <property type="match status" value="1"/>
</dbReference>
<dbReference type="EnsemblMetazoa" id="PPA06374.1">
    <property type="protein sequence ID" value="PPA06374.1"/>
    <property type="gene ID" value="WBGene00095928"/>
</dbReference>
<dbReference type="GO" id="GO:0003690">
    <property type="term" value="F:double-stranded DNA binding"/>
    <property type="evidence" value="ECO:0000318"/>
    <property type="project" value="GO_Central"/>
</dbReference>
<keyword evidence="6" id="KW-0479">Metal-binding</keyword>
<accession>A0A2A6BRL3</accession>
<dbReference type="InterPro" id="IPR046341">
    <property type="entry name" value="SET_dom_sf"/>
</dbReference>
<dbReference type="GO" id="GO:0005694">
    <property type="term" value="C:chromosome"/>
    <property type="evidence" value="ECO:0007669"/>
    <property type="project" value="UniProtKB-SubCell"/>
</dbReference>
<dbReference type="InterPro" id="IPR001214">
    <property type="entry name" value="SET_dom"/>
</dbReference>
<dbReference type="Gene3D" id="2.170.270.10">
    <property type="entry name" value="SET domain"/>
    <property type="match status" value="1"/>
</dbReference>
<keyword evidence="9" id="KW-1185">Reference proteome</keyword>
<dbReference type="SMART" id="SM00317">
    <property type="entry name" value="SET"/>
    <property type="match status" value="1"/>
</dbReference>
<dbReference type="SUPFAM" id="SSF82199">
    <property type="entry name" value="SET domain"/>
    <property type="match status" value="1"/>
</dbReference>
<organism evidence="8 9">
    <name type="scientific">Pristionchus pacificus</name>
    <name type="common">Parasitic nematode worm</name>
    <dbReference type="NCBI Taxonomy" id="54126"/>
    <lineage>
        <taxon>Eukaryota</taxon>
        <taxon>Metazoa</taxon>
        <taxon>Ecdysozoa</taxon>
        <taxon>Nematoda</taxon>
        <taxon>Chromadorea</taxon>
        <taxon>Rhabditida</taxon>
        <taxon>Rhabditina</taxon>
        <taxon>Diplogasteromorpha</taxon>
        <taxon>Diplogasteroidea</taxon>
        <taxon>Neodiplogasteridae</taxon>
        <taxon>Pristionchus</taxon>
    </lineage>
</organism>
<keyword evidence="4" id="KW-0808">Transferase</keyword>
<dbReference type="Proteomes" id="UP000005239">
    <property type="component" value="Unassembled WGS sequence"/>
</dbReference>